<sequence>MEIAEVGYFGLDDLPDGVESGTLRRMQEIVEGATQSATW</sequence>
<dbReference type="PATRIC" id="fig|1397108.4.peg.202"/>
<protein>
    <submittedName>
        <fullName evidence="1">Uncharacterized protein</fullName>
    </submittedName>
</protein>
<dbReference type="AlphaFoldDB" id="A0A0P0A8L5"/>
<dbReference type="EMBL" id="CP012023">
    <property type="protein sequence ID" value="ALI54139.1"/>
    <property type="molecule type" value="Genomic_DNA"/>
</dbReference>
<organism evidence="1 2">
    <name type="scientific">Celeribacter marinus</name>
    <dbReference type="NCBI Taxonomy" id="1397108"/>
    <lineage>
        <taxon>Bacteria</taxon>
        <taxon>Pseudomonadati</taxon>
        <taxon>Pseudomonadota</taxon>
        <taxon>Alphaproteobacteria</taxon>
        <taxon>Rhodobacterales</taxon>
        <taxon>Roseobacteraceae</taxon>
        <taxon>Celeribacter</taxon>
    </lineage>
</organism>
<name>A0A0P0A8L5_9RHOB</name>
<accession>A0A0P0A8L5</accession>
<evidence type="ECO:0000313" key="1">
    <source>
        <dbReference type="EMBL" id="ALI54139.1"/>
    </source>
</evidence>
<keyword evidence="2" id="KW-1185">Reference proteome</keyword>
<dbReference type="KEGG" id="cmar:IMCC12053_189"/>
<dbReference type="Proteomes" id="UP000064920">
    <property type="component" value="Chromosome"/>
</dbReference>
<evidence type="ECO:0000313" key="2">
    <source>
        <dbReference type="Proteomes" id="UP000064920"/>
    </source>
</evidence>
<gene>
    <name evidence="1" type="ORF">IMCC12053_189</name>
</gene>
<proteinExistence type="predicted"/>
<reference evidence="2" key="1">
    <citation type="submission" date="2015-05" db="EMBL/GenBank/DDBJ databases">
        <authorList>
            <person name="Oh H.-M."/>
            <person name="Yang J.-A."/>
            <person name="Cho J.-C."/>
            <person name="Kang I."/>
        </authorList>
    </citation>
    <scope>NUCLEOTIDE SEQUENCE [LARGE SCALE GENOMIC DNA]</scope>
    <source>
        <strain evidence="2">IMCC 12053</strain>
    </source>
</reference>